<reference evidence="3" key="1">
    <citation type="journal article" date="2019" name="Int. J. Syst. Evol. Microbiol.">
        <title>The Global Catalogue of Microorganisms (GCM) 10K type strain sequencing project: providing services to taxonomists for standard genome sequencing and annotation.</title>
        <authorList>
            <consortium name="The Broad Institute Genomics Platform"/>
            <consortium name="The Broad Institute Genome Sequencing Center for Infectious Disease"/>
            <person name="Wu L."/>
            <person name="Ma J."/>
        </authorList>
    </citation>
    <scope>NUCLEOTIDE SEQUENCE [LARGE SCALE GENOMIC DNA]</scope>
    <source>
        <strain evidence="3">CCUG 61484</strain>
    </source>
</reference>
<feature type="transmembrane region" description="Helical" evidence="1">
    <location>
        <begin position="47"/>
        <end position="68"/>
    </location>
</feature>
<evidence type="ECO:0000313" key="2">
    <source>
        <dbReference type="EMBL" id="MFD0794851.1"/>
    </source>
</evidence>
<dbReference type="RefSeq" id="WP_377116656.1">
    <property type="nucleotide sequence ID" value="NZ_JBHTHZ010000013.1"/>
</dbReference>
<keyword evidence="1" id="KW-1133">Transmembrane helix</keyword>
<organism evidence="2 3">
    <name type="scientific">Mucilaginibacter litoreus</name>
    <dbReference type="NCBI Taxonomy" id="1048221"/>
    <lineage>
        <taxon>Bacteria</taxon>
        <taxon>Pseudomonadati</taxon>
        <taxon>Bacteroidota</taxon>
        <taxon>Sphingobacteriia</taxon>
        <taxon>Sphingobacteriales</taxon>
        <taxon>Sphingobacteriaceae</taxon>
        <taxon>Mucilaginibacter</taxon>
    </lineage>
</organism>
<keyword evidence="1" id="KW-0812">Transmembrane</keyword>
<name>A0ABW3AWJ3_9SPHI</name>
<protein>
    <recommendedName>
        <fullName evidence="4">DUF3955 domain-containing protein</fullName>
    </recommendedName>
</protein>
<evidence type="ECO:0000256" key="1">
    <source>
        <dbReference type="SAM" id="Phobius"/>
    </source>
</evidence>
<proteinExistence type="predicted"/>
<gene>
    <name evidence="2" type="ORF">ACFQZX_14585</name>
</gene>
<sequence length="80" mass="9143">MRKCSYWMMVLGVVTIIAGCLIFRNLNHVNAVDSHNWTINVNGILSFPWLTYSGFIILMVGICFYIGTMGQRNMYSGKPY</sequence>
<accession>A0ABW3AWJ3</accession>
<keyword evidence="1" id="KW-0472">Membrane</keyword>
<dbReference type="PROSITE" id="PS51257">
    <property type="entry name" value="PROKAR_LIPOPROTEIN"/>
    <property type="match status" value="1"/>
</dbReference>
<keyword evidence="3" id="KW-1185">Reference proteome</keyword>
<dbReference type="Proteomes" id="UP001597010">
    <property type="component" value="Unassembled WGS sequence"/>
</dbReference>
<evidence type="ECO:0000313" key="3">
    <source>
        <dbReference type="Proteomes" id="UP001597010"/>
    </source>
</evidence>
<comment type="caution">
    <text evidence="2">The sequence shown here is derived from an EMBL/GenBank/DDBJ whole genome shotgun (WGS) entry which is preliminary data.</text>
</comment>
<evidence type="ECO:0008006" key="4">
    <source>
        <dbReference type="Google" id="ProtNLM"/>
    </source>
</evidence>
<dbReference type="EMBL" id="JBHTHZ010000013">
    <property type="protein sequence ID" value="MFD0794851.1"/>
    <property type="molecule type" value="Genomic_DNA"/>
</dbReference>